<evidence type="ECO:0000313" key="2">
    <source>
        <dbReference type="EMBL" id="KUL39064.1"/>
    </source>
</evidence>
<dbReference type="NCBIfam" id="TIGR03930">
    <property type="entry name" value="WXG100_ESAT6"/>
    <property type="match status" value="1"/>
</dbReference>
<evidence type="ECO:0000256" key="1">
    <source>
        <dbReference type="RuleBase" id="RU362001"/>
    </source>
</evidence>
<dbReference type="AlphaFoldDB" id="A0A0X3V2Z3"/>
<dbReference type="RefSeq" id="WP_067687848.1">
    <property type="nucleotide sequence ID" value="NZ_LLZH01000059.1"/>
</dbReference>
<keyword evidence="3" id="KW-1185">Reference proteome</keyword>
<dbReference type="OrthoDB" id="3387628at2"/>
<dbReference type="SUPFAM" id="SSF140453">
    <property type="entry name" value="EsxAB dimer-like"/>
    <property type="match status" value="1"/>
</dbReference>
<name>A0A0X3V2Z3_9ACTN</name>
<sequence length="105" mass="10828">MALTQAESAVMVSTAAKFDQANGALQSMLSTLMSELSGLSGSWRGLGANAFERVKTQYATDLRSLNDALAETARAIRASGAGYHATDSGAASRVARTGGTFTLPL</sequence>
<comment type="similarity">
    <text evidence="1">Belongs to the WXG100 family.</text>
</comment>
<protein>
    <recommendedName>
        <fullName evidence="1">ESAT-6-like protein</fullName>
    </recommendedName>
</protein>
<proteinExistence type="inferred from homology"/>
<dbReference type="Gene3D" id="1.10.287.1060">
    <property type="entry name" value="ESAT-6-like"/>
    <property type="match status" value="1"/>
</dbReference>
<comment type="caution">
    <text evidence="2">The sequence shown here is derived from an EMBL/GenBank/DDBJ whole genome shotgun (WGS) entry which is preliminary data.</text>
</comment>
<dbReference type="Proteomes" id="UP000053244">
    <property type="component" value="Unassembled WGS sequence"/>
</dbReference>
<organism evidence="2 3">
    <name type="scientific">Actinoplanes awajinensis subsp. mycoplanecinus</name>
    <dbReference type="NCBI Taxonomy" id="135947"/>
    <lineage>
        <taxon>Bacteria</taxon>
        <taxon>Bacillati</taxon>
        <taxon>Actinomycetota</taxon>
        <taxon>Actinomycetes</taxon>
        <taxon>Micromonosporales</taxon>
        <taxon>Micromonosporaceae</taxon>
        <taxon>Actinoplanes</taxon>
    </lineage>
</organism>
<evidence type="ECO:0000313" key="3">
    <source>
        <dbReference type="Proteomes" id="UP000053244"/>
    </source>
</evidence>
<accession>A0A0X3V2Z3</accession>
<dbReference type="EMBL" id="LLZH01000059">
    <property type="protein sequence ID" value="KUL39064.1"/>
    <property type="molecule type" value="Genomic_DNA"/>
</dbReference>
<reference evidence="2 3" key="1">
    <citation type="submission" date="2015-10" db="EMBL/GenBank/DDBJ databases">
        <authorList>
            <person name="Gilbert D.G."/>
        </authorList>
    </citation>
    <scope>NUCLEOTIDE SEQUENCE [LARGE SCALE GENOMIC DNA]</scope>
    <source>
        <strain evidence="2 3">NRRL B-16712</strain>
    </source>
</reference>
<gene>
    <name evidence="2" type="ORF">ADL15_10770</name>
</gene>
<dbReference type="InterPro" id="IPR010310">
    <property type="entry name" value="T7SS_ESAT-6-like"/>
</dbReference>
<dbReference type="InterPro" id="IPR036689">
    <property type="entry name" value="ESAT-6-like_sf"/>
</dbReference>
<dbReference type="Pfam" id="PF06013">
    <property type="entry name" value="WXG100"/>
    <property type="match status" value="1"/>
</dbReference>